<evidence type="ECO:0000256" key="2">
    <source>
        <dbReference type="ARBA" id="ARBA00022448"/>
    </source>
</evidence>
<reference evidence="11" key="1">
    <citation type="journal article" date="2020" name="Stud. Mycol.">
        <title>101 Dothideomycetes genomes: a test case for predicting lifestyles and emergence of pathogens.</title>
        <authorList>
            <person name="Haridas S."/>
            <person name="Albert R."/>
            <person name="Binder M."/>
            <person name="Bloem J."/>
            <person name="Labutti K."/>
            <person name="Salamov A."/>
            <person name="Andreopoulos B."/>
            <person name="Baker S."/>
            <person name="Barry K."/>
            <person name="Bills G."/>
            <person name="Bluhm B."/>
            <person name="Cannon C."/>
            <person name="Castanera R."/>
            <person name="Culley D."/>
            <person name="Daum C."/>
            <person name="Ezra D."/>
            <person name="Gonzalez J."/>
            <person name="Henrissat B."/>
            <person name="Kuo A."/>
            <person name="Liang C."/>
            <person name="Lipzen A."/>
            <person name="Lutzoni F."/>
            <person name="Magnuson J."/>
            <person name="Mondo S."/>
            <person name="Nolan M."/>
            <person name="Ohm R."/>
            <person name="Pangilinan J."/>
            <person name="Park H.-J."/>
            <person name="Ramirez L."/>
            <person name="Alfaro M."/>
            <person name="Sun H."/>
            <person name="Tritt A."/>
            <person name="Yoshinaga Y."/>
            <person name="Zwiers L.-H."/>
            <person name="Turgeon B."/>
            <person name="Goodwin S."/>
            <person name="Spatafora J."/>
            <person name="Crous P."/>
            <person name="Grigoriev I."/>
        </authorList>
    </citation>
    <scope>NUCLEOTIDE SEQUENCE</scope>
    <source>
        <strain evidence="11">CBS 113979</strain>
    </source>
</reference>
<dbReference type="InterPro" id="IPR015007">
    <property type="entry name" value="NUP2/50/61"/>
</dbReference>
<evidence type="ECO:0000256" key="5">
    <source>
        <dbReference type="ARBA" id="ARBA00023010"/>
    </source>
</evidence>
<dbReference type="Proteomes" id="UP000800041">
    <property type="component" value="Unassembled WGS sequence"/>
</dbReference>
<dbReference type="Pfam" id="PF08911">
    <property type="entry name" value="NUP50"/>
    <property type="match status" value="1"/>
</dbReference>
<comment type="subcellular location">
    <subcellularLocation>
        <location evidence="1">Nucleus</location>
        <location evidence="1">Nuclear pore complex</location>
    </subcellularLocation>
</comment>
<feature type="compositionally biased region" description="Polar residues" evidence="8">
    <location>
        <begin position="146"/>
        <end position="167"/>
    </location>
</feature>
<dbReference type="InterPro" id="IPR053074">
    <property type="entry name" value="NPC_Nucleoporin"/>
</dbReference>
<dbReference type="GO" id="GO:0005643">
    <property type="term" value="C:nuclear pore"/>
    <property type="evidence" value="ECO:0007669"/>
    <property type="project" value="UniProtKB-SubCell"/>
</dbReference>
<evidence type="ECO:0000259" key="10">
    <source>
        <dbReference type="Pfam" id="PF08911"/>
    </source>
</evidence>
<feature type="compositionally biased region" description="Low complexity" evidence="8">
    <location>
        <begin position="172"/>
        <end position="185"/>
    </location>
</feature>
<keyword evidence="2" id="KW-0813">Transport</keyword>
<keyword evidence="5" id="KW-0811">Translocation</keyword>
<keyword evidence="4" id="KW-0653">Protein transport</keyword>
<feature type="compositionally biased region" description="Basic and acidic residues" evidence="8">
    <location>
        <begin position="265"/>
        <end position="279"/>
    </location>
</feature>
<feature type="compositionally biased region" description="Acidic residues" evidence="8">
    <location>
        <begin position="280"/>
        <end position="290"/>
    </location>
</feature>
<evidence type="ECO:0000259" key="9">
    <source>
        <dbReference type="Pfam" id="PF00638"/>
    </source>
</evidence>
<evidence type="ECO:0000256" key="3">
    <source>
        <dbReference type="ARBA" id="ARBA00022816"/>
    </source>
</evidence>
<feature type="region of interest" description="Disordered" evidence="8">
    <location>
        <begin position="1"/>
        <end position="386"/>
    </location>
</feature>
<dbReference type="Gene3D" id="2.30.29.30">
    <property type="entry name" value="Pleckstrin-homology domain (PH domain)/Phosphotyrosine-binding domain (PTB)"/>
    <property type="match status" value="1"/>
</dbReference>
<keyword evidence="6" id="KW-0906">Nuclear pore complex</keyword>
<keyword evidence="3" id="KW-0509">mRNA transport</keyword>
<dbReference type="InterPro" id="IPR011993">
    <property type="entry name" value="PH-like_dom_sf"/>
</dbReference>
<dbReference type="SUPFAM" id="SSF50729">
    <property type="entry name" value="PH domain-like"/>
    <property type="match status" value="1"/>
</dbReference>
<protein>
    <recommendedName>
        <fullName evidence="13">RanBD1 domain-containing protein</fullName>
    </recommendedName>
</protein>
<sequence>MSKRGAANQLTKDGPVGPEEEQQPQRATAAQIAARKIKSASSLRRRNPGASSQVPFPNFGAPTGQEQGQGQKMVDDHRAQSATKDASALSAGSAPNASDASKPAVSSASIFSNLPKPSPSPSNIFGGLPKPATPGPSSLFAASKSFGATASTTPKPNENAAPASSSLFGDLPKPNNAAANPSSSSLFGNLPKPAPSSTLFGGLTAPKPASAKDVDSGASESASNVFAAPKLNGNTTGAPAQPSGFKPSGVVSGSGFLGQFGQRATADDAKEKAKRRAEEFDSEDSDANEEEYNREKKEEADRKKKEIEEQTKALKIPAFAIPTGGFSFGGAKASPTPTPKSTASTPSATPSLFGNAAATSTPAGQFSFPGAAATPKPGDSNTPKDAQRDLIGQAAAKEGHDVLFEAARSRAQKLVAGKWEKQGTGPIMVLRNKESGYVSIWMKVDPLGKFVINTRANKEFKYEAAGKVVRFPIITKEAGVEQWVVQFGEESAAKEMSGQLTGALA</sequence>
<feature type="domain" description="Nuclear pore complex NUP2/50/61" evidence="10">
    <location>
        <begin position="2"/>
        <end position="57"/>
    </location>
</feature>
<evidence type="ECO:0008006" key="13">
    <source>
        <dbReference type="Google" id="ProtNLM"/>
    </source>
</evidence>
<dbReference type="Pfam" id="PF00638">
    <property type="entry name" value="Ran_BP1"/>
    <property type="match status" value="1"/>
</dbReference>
<dbReference type="PANTHER" id="PTHR38697:SF1">
    <property type="entry name" value="NUCLEAR PORE COMPLEX PROTEIN SIMILAR TO S. CEREVISIAE NUP2 (EUROFUNG)"/>
    <property type="match status" value="1"/>
</dbReference>
<dbReference type="PANTHER" id="PTHR38697">
    <property type="entry name" value="NUCLEAR PORE COMPLEX PROTEIN SIMILAR TO S. CEREVISIAE NUP2 (EUROFUNG)"/>
    <property type="match status" value="1"/>
</dbReference>
<evidence type="ECO:0000313" key="12">
    <source>
        <dbReference type="Proteomes" id="UP000800041"/>
    </source>
</evidence>
<dbReference type="OrthoDB" id="10265837at2759"/>
<dbReference type="GO" id="GO:0015031">
    <property type="term" value="P:protein transport"/>
    <property type="evidence" value="ECO:0007669"/>
    <property type="project" value="UniProtKB-KW"/>
</dbReference>
<evidence type="ECO:0000256" key="4">
    <source>
        <dbReference type="ARBA" id="ARBA00022927"/>
    </source>
</evidence>
<evidence type="ECO:0000256" key="7">
    <source>
        <dbReference type="ARBA" id="ARBA00023242"/>
    </source>
</evidence>
<dbReference type="AlphaFoldDB" id="A0A6G1GY02"/>
<feature type="compositionally biased region" description="Basic residues" evidence="8">
    <location>
        <begin position="35"/>
        <end position="47"/>
    </location>
</feature>
<feature type="compositionally biased region" description="Polar residues" evidence="8">
    <location>
        <begin position="93"/>
        <end position="111"/>
    </location>
</feature>
<evidence type="ECO:0000313" key="11">
    <source>
        <dbReference type="EMBL" id="KAF1985650.1"/>
    </source>
</evidence>
<feature type="domain" description="RanBD1" evidence="9">
    <location>
        <begin position="417"/>
        <end position="498"/>
    </location>
</feature>
<organism evidence="11 12">
    <name type="scientific">Aulographum hederae CBS 113979</name>
    <dbReference type="NCBI Taxonomy" id="1176131"/>
    <lineage>
        <taxon>Eukaryota</taxon>
        <taxon>Fungi</taxon>
        <taxon>Dikarya</taxon>
        <taxon>Ascomycota</taxon>
        <taxon>Pezizomycotina</taxon>
        <taxon>Dothideomycetes</taxon>
        <taxon>Pleosporomycetidae</taxon>
        <taxon>Aulographales</taxon>
        <taxon>Aulographaceae</taxon>
    </lineage>
</organism>
<evidence type="ECO:0000256" key="1">
    <source>
        <dbReference type="ARBA" id="ARBA00004567"/>
    </source>
</evidence>
<name>A0A6G1GY02_9PEZI</name>
<feature type="compositionally biased region" description="Low complexity" evidence="8">
    <location>
        <begin position="331"/>
        <end position="351"/>
    </location>
</feature>
<dbReference type="GO" id="GO:0051028">
    <property type="term" value="P:mRNA transport"/>
    <property type="evidence" value="ECO:0007669"/>
    <property type="project" value="UniProtKB-KW"/>
</dbReference>
<dbReference type="EMBL" id="ML977161">
    <property type="protein sequence ID" value="KAF1985650.1"/>
    <property type="molecule type" value="Genomic_DNA"/>
</dbReference>
<feature type="compositionally biased region" description="Basic and acidic residues" evidence="8">
    <location>
        <begin position="291"/>
        <end position="312"/>
    </location>
</feature>
<proteinExistence type="predicted"/>
<evidence type="ECO:0000256" key="8">
    <source>
        <dbReference type="SAM" id="MobiDB-lite"/>
    </source>
</evidence>
<evidence type="ECO:0000256" key="6">
    <source>
        <dbReference type="ARBA" id="ARBA00023132"/>
    </source>
</evidence>
<dbReference type="InterPro" id="IPR000156">
    <property type="entry name" value="Ran_bind_dom"/>
</dbReference>
<keyword evidence="12" id="KW-1185">Reference proteome</keyword>
<keyword evidence="7" id="KW-0539">Nucleus</keyword>
<accession>A0A6G1GY02</accession>
<gene>
    <name evidence="11" type="ORF">K402DRAFT_105468</name>
</gene>